<name>A0A7J6H1Z4_CANSA</name>
<evidence type="ECO:0000256" key="2">
    <source>
        <dbReference type="SAM" id="MobiDB-lite"/>
    </source>
</evidence>
<dbReference type="Pfam" id="PF00098">
    <property type="entry name" value="zf-CCHC"/>
    <property type="match status" value="1"/>
</dbReference>
<dbReference type="InterPro" id="IPR036875">
    <property type="entry name" value="Znf_CCHC_sf"/>
</dbReference>
<dbReference type="InterPro" id="IPR001878">
    <property type="entry name" value="Znf_CCHC"/>
</dbReference>
<dbReference type="GO" id="GO:0008270">
    <property type="term" value="F:zinc ion binding"/>
    <property type="evidence" value="ECO:0007669"/>
    <property type="project" value="UniProtKB-KW"/>
</dbReference>
<feature type="region of interest" description="Disordered" evidence="2">
    <location>
        <begin position="20"/>
        <end position="40"/>
    </location>
</feature>
<evidence type="ECO:0000313" key="5">
    <source>
        <dbReference type="Proteomes" id="UP000525078"/>
    </source>
</evidence>
<dbReference type="SMART" id="SM00343">
    <property type="entry name" value="ZnF_C2HC"/>
    <property type="match status" value="1"/>
</dbReference>
<dbReference type="GO" id="GO:0000049">
    <property type="term" value="F:tRNA binding"/>
    <property type="evidence" value="ECO:0007669"/>
    <property type="project" value="TreeGrafter"/>
</dbReference>
<feature type="compositionally biased region" description="Basic and acidic residues" evidence="2">
    <location>
        <begin position="27"/>
        <end position="36"/>
    </location>
</feature>
<reference evidence="4 5" key="1">
    <citation type="journal article" date="2020" name="bioRxiv">
        <title>Sequence and annotation of 42 cannabis genomes reveals extensive copy number variation in cannabinoid synthesis and pathogen resistance genes.</title>
        <authorList>
            <person name="Mckernan K.J."/>
            <person name="Helbert Y."/>
            <person name="Kane L.T."/>
            <person name="Ebling H."/>
            <person name="Zhang L."/>
            <person name="Liu B."/>
            <person name="Eaton Z."/>
            <person name="Mclaughlin S."/>
            <person name="Kingan S."/>
            <person name="Baybayan P."/>
            <person name="Concepcion G."/>
            <person name="Jordan M."/>
            <person name="Riva A."/>
            <person name="Barbazuk W."/>
            <person name="Harkins T."/>
        </authorList>
    </citation>
    <scope>NUCLEOTIDE SEQUENCE [LARGE SCALE GENOMIC DNA]</scope>
    <source>
        <strain evidence="5">cv. Jamaican Lion 4</strain>
        <tissue evidence="4">Leaf</tissue>
    </source>
</reference>
<evidence type="ECO:0000259" key="3">
    <source>
        <dbReference type="PROSITE" id="PS50158"/>
    </source>
</evidence>
<gene>
    <name evidence="4" type="ORF">F8388_026750</name>
</gene>
<dbReference type="Gene3D" id="4.10.60.10">
    <property type="entry name" value="Zinc finger, CCHC-type"/>
    <property type="match status" value="1"/>
</dbReference>
<evidence type="ECO:0000256" key="1">
    <source>
        <dbReference type="PROSITE-ProRule" id="PRU00047"/>
    </source>
</evidence>
<dbReference type="GO" id="GO:0043023">
    <property type="term" value="F:ribosomal large subunit binding"/>
    <property type="evidence" value="ECO:0007669"/>
    <property type="project" value="TreeGrafter"/>
</dbReference>
<accession>A0A7J6H1Z4</accession>
<dbReference type="GO" id="GO:1990116">
    <property type="term" value="P:ribosome-associated ubiquitin-dependent protein catabolic process"/>
    <property type="evidence" value="ECO:0007669"/>
    <property type="project" value="TreeGrafter"/>
</dbReference>
<dbReference type="EMBL" id="JAATIP010000032">
    <property type="protein sequence ID" value="KAF4389021.1"/>
    <property type="molecule type" value="Genomic_DNA"/>
</dbReference>
<dbReference type="PANTHER" id="PTHR15239:SF6">
    <property type="entry name" value="RIBOSOME QUALITY CONTROL COMPLEX SUBUNIT NEMF"/>
    <property type="match status" value="1"/>
</dbReference>
<protein>
    <recommendedName>
        <fullName evidence="3">CCHC-type domain-containing protein</fullName>
    </recommendedName>
</protein>
<dbReference type="InterPro" id="IPR051608">
    <property type="entry name" value="RQC_Subunit_NEMF"/>
</dbReference>
<dbReference type="Proteomes" id="UP000525078">
    <property type="component" value="Unassembled WGS sequence"/>
</dbReference>
<dbReference type="PROSITE" id="PS50158">
    <property type="entry name" value="ZF_CCHC"/>
    <property type="match status" value="1"/>
</dbReference>
<dbReference type="GO" id="GO:0072344">
    <property type="term" value="P:rescue of stalled ribosome"/>
    <property type="evidence" value="ECO:0007669"/>
    <property type="project" value="TreeGrafter"/>
</dbReference>
<dbReference type="AlphaFoldDB" id="A0A7J6H1Z4"/>
<feature type="domain" description="CCHC-type" evidence="3">
    <location>
        <begin position="55"/>
        <end position="70"/>
    </location>
</feature>
<organism evidence="4 5">
    <name type="scientific">Cannabis sativa</name>
    <name type="common">Hemp</name>
    <name type="synonym">Marijuana</name>
    <dbReference type="NCBI Taxonomy" id="3483"/>
    <lineage>
        <taxon>Eukaryota</taxon>
        <taxon>Viridiplantae</taxon>
        <taxon>Streptophyta</taxon>
        <taxon>Embryophyta</taxon>
        <taxon>Tracheophyta</taxon>
        <taxon>Spermatophyta</taxon>
        <taxon>Magnoliopsida</taxon>
        <taxon>eudicotyledons</taxon>
        <taxon>Gunneridae</taxon>
        <taxon>Pentapetalae</taxon>
        <taxon>rosids</taxon>
        <taxon>fabids</taxon>
        <taxon>Rosales</taxon>
        <taxon>Cannabaceae</taxon>
        <taxon>Cannabis</taxon>
    </lineage>
</organism>
<keyword evidence="1" id="KW-0863">Zinc-finger</keyword>
<evidence type="ECO:0000313" key="4">
    <source>
        <dbReference type="EMBL" id="KAF4389021.1"/>
    </source>
</evidence>
<keyword evidence="1" id="KW-0479">Metal-binding</keyword>
<proteinExistence type="predicted"/>
<sequence>MKEKYADQDEEERKIRMALLASAGNTNKKDTTESHNVDAAPTIVNKSDDDALKICYKCKKPSHLSRDCQEHLGDVSQSLVSKVEVPHVALDENASEMDKVVMEEDDIHETGEEEKEKLNDVDYLTGNPLPTDILLYTVPVCLLNHSIHIYQTLFHISFHW</sequence>
<comment type="caution">
    <text evidence="4">The sequence shown here is derived from an EMBL/GenBank/DDBJ whole genome shotgun (WGS) entry which is preliminary data.</text>
</comment>
<dbReference type="SUPFAM" id="SSF57756">
    <property type="entry name" value="Retrovirus zinc finger-like domains"/>
    <property type="match status" value="1"/>
</dbReference>
<keyword evidence="1" id="KW-0862">Zinc</keyword>
<dbReference type="PANTHER" id="PTHR15239">
    <property type="entry name" value="NUCLEAR EXPORT MEDIATOR FACTOR NEMF"/>
    <property type="match status" value="1"/>
</dbReference>
<dbReference type="GO" id="GO:1990112">
    <property type="term" value="C:RQC complex"/>
    <property type="evidence" value="ECO:0007669"/>
    <property type="project" value="TreeGrafter"/>
</dbReference>